<keyword evidence="2" id="KW-0732">Signal</keyword>
<feature type="chain" id="PRO_5007230875" evidence="2">
    <location>
        <begin position="29"/>
        <end position="397"/>
    </location>
</feature>
<dbReference type="EMBL" id="CP002102">
    <property type="protein sequence ID" value="ADL00622.1"/>
    <property type="molecule type" value="Genomic_DNA"/>
</dbReference>
<comment type="similarity">
    <text evidence="1 2">Belongs to the OprB family.</text>
</comment>
<gene>
    <name evidence="3" type="ordered locus">Bresu_1310</name>
</gene>
<sequence>MMFRLDDVRRLIWFGAMSVGAAASPALAGGQDAGIDPAWVWDAAYTADVIGVVAGDAPRAGRYLDDLSVGVDGDLERQFGWTGTRVHFSFLANHGGEPNAVAGTLQGYDNIEVAAQKVRLYEAWVEHDVAGAGSVLAGLYDVNSEFYVTGTSDLLLAPPFGTGSELASTGPNGPAIFPSTALAVRLRVGAADATYVQVAAVNARAGTIGDVDGVDTTLDDGLLYLAEAGRSGPVRIAAGVWRYGETQPDIRRLAPSGDPARSRAQGAYLLAEGTVVTLPQGGTLGAFARVGVSDGDTTDFRGGWQAGLRLDSVMPGRPDSALSLGVHQGLLSDKARANAVDAGTAFARAESGIELTYADTLGPFTIQPDLQWIHHPGGEQDRDPILIAGVRFIWTVR</sequence>
<protein>
    <submittedName>
        <fullName evidence="3">Carbohydrate-selective porin OprB</fullName>
    </submittedName>
</protein>
<dbReference type="AlphaFoldDB" id="D9QFQ8"/>
<dbReference type="STRING" id="633149.Bresu_1310"/>
<reference evidence="4" key="1">
    <citation type="journal article" date="2011" name="J. Bacteriol.">
        <title>Genome sequences of eight morphologically diverse alphaproteobacteria.</title>
        <authorList>
            <consortium name="US DOE Joint Genome Institute"/>
            <person name="Brown P.J."/>
            <person name="Kysela D.T."/>
            <person name="Buechlein A."/>
            <person name="Hemmerich C."/>
            <person name="Brun Y.V."/>
        </authorList>
    </citation>
    <scope>NUCLEOTIDE SEQUENCE [LARGE SCALE GENOMIC DNA]</scope>
    <source>
        <strain evidence="4">ATCC 15264 / DSM 4735 / LMG 14903 / NBRC 16000 / CB 81</strain>
    </source>
</reference>
<evidence type="ECO:0000256" key="1">
    <source>
        <dbReference type="ARBA" id="ARBA00008769"/>
    </source>
</evidence>
<dbReference type="Gene3D" id="2.40.160.180">
    <property type="entry name" value="Carbohydrate-selective porin OprB"/>
    <property type="match status" value="1"/>
</dbReference>
<organism evidence="3 4">
    <name type="scientific">Brevundimonas subvibrioides (strain ATCC 15264 / DSM 4735 / LMG 14903 / NBRC 16000 / CB 81)</name>
    <name type="common">Caulobacter subvibrioides</name>
    <dbReference type="NCBI Taxonomy" id="633149"/>
    <lineage>
        <taxon>Bacteria</taxon>
        <taxon>Pseudomonadati</taxon>
        <taxon>Pseudomonadota</taxon>
        <taxon>Alphaproteobacteria</taxon>
        <taxon>Caulobacterales</taxon>
        <taxon>Caulobacteraceae</taxon>
        <taxon>Brevundimonas</taxon>
    </lineage>
</organism>
<dbReference type="GO" id="GO:0015288">
    <property type="term" value="F:porin activity"/>
    <property type="evidence" value="ECO:0007669"/>
    <property type="project" value="InterPro"/>
</dbReference>
<evidence type="ECO:0000256" key="2">
    <source>
        <dbReference type="RuleBase" id="RU363072"/>
    </source>
</evidence>
<dbReference type="PANTHER" id="PTHR37944:SF1">
    <property type="entry name" value="PORIN B"/>
    <property type="match status" value="1"/>
</dbReference>
<dbReference type="Pfam" id="PF04966">
    <property type="entry name" value="OprB"/>
    <property type="match status" value="1"/>
</dbReference>
<name>D9QFQ8_BRESC</name>
<dbReference type="InParanoid" id="D9QFQ8"/>
<dbReference type="GO" id="GO:0008643">
    <property type="term" value="P:carbohydrate transport"/>
    <property type="evidence" value="ECO:0007669"/>
    <property type="project" value="InterPro"/>
</dbReference>
<feature type="signal peptide" evidence="2">
    <location>
        <begin position="1"/>
        <end position="28"/>
    </location>
</feature>
<evidence type="ECO:0000313" key="3">
    <source>
        <dbReference type="EMBL" id="ADL00622.1"/>
    </source>
</evidence>
<dbReference type="BioCyc" id="BSUB633149:G1GM8-1305-MONOMER"/>
<accession>D9QFQ8</accession>
<evidence type="ECO:0000313" key="4">
    <source>
        <dbReference type="Proteomes" id="UP000002696"/>
    </source>
</evidence>
<dbReference type="RefSeq" id="WP_013268725.1">
    <property type="nucleotide sequence ID" value="NC_014375.1"/>
</dbReference>
<dbReference type="KEGG" id="bsb:Bresu_1310"/>
<dbReference type="InterPro" id="IPR007049">
    <property type="entry name" value="Carb-sel_porin_OprB"/>
</dbReference>
<dbReference type="eggNOG" id="COG3659">
    <property type="taxonomic scope" value="Bacteria"/>
</dbReference>
<dbReference type="InterPro" id="IPR052932">
    <property type="entry name" value="OprB_Porin"/>
</dbReference>
<proteinExistence type="inferred from homology"/>
<dbReference type="PANTHER" id="PTHR37944">
    <property type="entry name" value="PORIN B"/>
    <property type="match status" value="1"/>
</dbReference>
<dbReference type="GO" id="GO:0016020">
    <property type="term" value="C:membrane"/>
    <property type="evidence" value="ECO:0007669"/>
    <property type="project" value="InterPro"/>
</dbReference>
<dbReference type="HOGENOM" id="CLU_029684_3_1_5"/>
<dbReference type="InterPro" id="IPR038673">
    <property type="entry name" value="OprB_sf"/>
</dbReference>
<dbReference type="Proteomes" id="UP000002696">
    <property type="component" value="Chromosome"/>
</dbReference>
<keyword evidence="4" id="KW-1185">Reference proteome</keyword>